<evidence type="ECO:0000313" key="2">
    <source>
        <dbReference type="MGI" id="MGI:3809041"/>
    </source>
</evidence>
<reference evidence="1" key="3">
    <citation type="journal article" date="2000" name="Genome Res.">
        <title>RIKEN integrated sequence analysis (RISA) system--384-format sequencing pipeline with 384 multicapillary sequencer.</title>
        <authorList>
            <person name="Shibata K."/>
            <person name="Itoh M."/>
            <person name="Aizawa K."/>
            <person name="Nagaoka S."/>
            <person name="Sasaki N."/>
            <person name="Carninci P."/>
            <person name="Konno H."/>
            <person name="Akiyama J."/>
            <person name="Nishi K."/>
            <person name="Kitsunai T."/>
            <person name="Tashiro H."/>
            <person name="Itoh M."/>
            <person name="Sumi N."/>
            <person name="Ishii Y."/>
            <person name="Nakamura S."/>
            <person name="Hazama M."/>
            <person name="Nishine T."/>
            <person name="Harada A."/>
            <person name="Yamamoto R."/>
            <person name="Matsumoto H."/>
            <person name="Sakaguchi S."/>
            <person name="Ikegami T."/>
            <person name="Kashiwagi K."/>
            <person name="Fujiwake S."/>
            <person name="Inoue K."/>
            <person name="Togawa Y."/>
            <person name="Izawa M."/>
            <person name="Ohara E."/>
            <person name="Watahiki M."/>
            <person name="Yoneda Y."/>
            <person name="Ishikawa T."/>
            <person name="Ozawa K."/>
            <person name="Tanaka T."/>
            <person name="Matsuura S."/>
            <person name="Kawai J."/>
            <person name="Okazaki Y."/>
            <person name="Muramatsu M."/>
            <person name="Inoue Y."/>
            <person name="Kira A."/>
            <person name="Hayashizaki Y."/>
        </authorList>
    </citation>
    <scope>NUCLEOTIDE SEQUENCE</scope>
    <source>
        <strain evidence="1">C57BL/6J</strain>
        <tissue evidence="1">Urinary bladder</tissue>
    </source>
</reference>
<proteinExistence type="evidence at transcript level"/>
<reference evidence="1" key="8">
    <citation type="journal article" date="2005" name="Science">
        <title>Antisense Transcription in the Mammalian Transcriptome.</title>
        <authorList>
            <consortium name="RIKEN Genome Exploration Research Group and Genome Science Group (Genome Network Project Core Group) and the FANTOM Consortium"/>
        </authorList>
    </citation>
    <scope>NUCLEOTIDE SEQUENCE</scope>
    <source>
        <strain evidence="1">C57BL/6J</strain>
        <tissue evidence="1">Urinary bladder</tissue>
    </source>
</reference>
<reference evidence="1" key="5">
    <citation type="submission" date="2001-07" db="EMBL/GenBank/DDBJ databases">
        <authorList>
            <person name="Adachi J."/>
            <person name="Aizawa K."/>
            <person name="Akimura T."/>
            <person name="Arakawa T."/>
            <person name="Bono H."/>
            <person name="Carninci P."/>
            <person name="Fukuda S."/>
            <person name="Furuno M."/>
            <person name="Hanagaki T."/>
            <person name="Hara A."/>
            <person name="Hashizume W."/>
            <person name="Hayashida K."/>
            <person name="Hayatsu N."/>
            <person name="Hiramoto K."/>
            <person name="Hiraoka T."/>
            <person name="Hirozane T."/>
            <person name="Hori F."/>
            <person name="Imotani K."/>
            <person name="Ishii Y."/>
            <person name="Itoh M."/>
            <person name="Kagawa I."/>
            <person name="Kasukawa T."/>
            <person name="Katoh H."/>
            <person name="Kawai J."/>
            <person name="Kojima Y."/>
            <person name="Kondo S."/>
            <person name="Konno H."/>
            <person name="Kouda M."/>
            <person name="Koya S."/>
            <person name="Kurihara C."/>
            <person name="Matsuyama T."/>
            <person name="Miyazaki A."/>
            <person name="Murata M."/>
            <person name="Nakamura M."/>
            <person name="Nishi K."/>
            <person name="Nomura K."/>
            <person name="Numazaki R."/>
            <person name="Ohno M."/>
            <person name="Ohsato N."/>
            <person name="Okazaki Y."/>
            <person name="Saito R."/>
            <person name="Saitoh H."/>
            <person name="Sakai C."/>
            <person name="Sakai K."/>
            <person name="Sakazume N."/>
            <person name="Sano H."/>
            <person name="Sasaki D."/>
            <person name="Shibata K."/>
            <person name="Shinagawa A."/>
            <person name="Shiraki T."/>
            <person name="Sogabe Y."/>
            <person name="Tagami M."/>
            <person name="Tagawa A."/>
            <person name="Takahashi F."/>
            <person name="Takaku-Akahira S."/>
            <person name="Takeda Y."/>
            <person name="Tanaka T."/>
            <person name="Tomaru A."/>
            <person name="Toya T."/>
            <person name="Yasunishi A."/>
            <person name="Muramatsu M."/>
            <person name="Hayashizaki Y."/>
        </authorList>
    </citation>
    <scope>NUCLEOTIDE SEQUENCE</scope>
    <source>
        <strain evidence="1">C57BL/6J</strain>
        <tissue evidence="1">Urinary bladder</tissue>
    </source>
</reference>
<dbReference type="AGR" id="MGI:3809041"/>
<sequence length="157" mass="16466">MLTYPDFADLILVDGNVGVESGHSDLSHVGHSGATPVLVLGCDSEVSQALGIDPRTERSCQQVVAGALEVKAPAIEGVVVRVTPQPTRGIIVGHTHTLTTLNFAGLLWSAGDTMAWVCEERRKYREGLPTTSMSAPAICLSVLGMSSLMVAAAVTRP</sequence>
<reference evidence="1" key="1">
    <citation type="journal article" date="1999" name="Methods Enzymol.">
        <title>High-efficiency full-length cDNA cloning.</title>
        <authorList>
            <person name="Carninci P."/>
            <person name="Hayashizaki Y."/>
        </authorList>
    </citation>
    <scope>NUCLEOTIDE SEQUENCE</scope>
    <source>
        <strain evidence="1">C57BL/6J</strain>
        <tissue evidence="1">Urinary bladder</tissue>
    </source>
</reference>
<name>A0A5F3_MOUSE</name>
<reference evidence="1" key="2">
    <citation type="journal article" date="2000" name="Genome Res.">
        <title>Normalization and subtraction of cap-trapper-selected cDNAs to prepare full-length cDNA libraries for rapid discovery of new genes.</title>
        <authorList>
            <person name="Carninci P."/>
            <person name="Shibata Y."/>
            <person name="Hayatsu N."/>
            <person name="Sugahara Y."/>
            <person name="Shibata K."/>
            <person name="Itoh M."/>
            <person name="Konno H."/>
            <person name="Okazaki Y."/>
            <person name="Muramatsu M."/>
            <person name="Hayashizaki Y."/>
        </authorList>
    </citation>
    <scope>NUCLEOTIDE SEQUENCE</scope>
    <source>
        <strain evidence="1">C57BL/6J</strain>
        <tissue evidence="1">Urinary bladder</tissue>
    </source>
</reference>
<reference evidence="1" key="6">
    <citation type="journal article" date="2002" name="Nature">
        <title>Analysis of the mouse transcriptome based on functional annotation of 60,770 full-length cDNAs.</title>
        <authorList>
            <consortium name="The FANTOM Consortium and the RIKEN Genome Exploration Research Group Phase I and II Team"/>
        </authorList>
    </citation>
    <scope>NUCLEOTIDE SEQUENCE</scope>
    <source>
        <strain evidence="1">C57BL/6J</strain>
        <tissue evidence="1">Urinary bladder</tissue>
    </source>
</reference>
<accession>A0A5F3</accession>
<reference evidence="1" key="4">
    <citation type="journal article" date="2001" name="Nature">
        <title>Functional annotation of a full-length mouse cDNA collection.</title>
        <authorList>
            <consortium name="The RIKEN Genome Exploration Research Group Phase II Team and the FANTOM Consortium"/>
        </authorList>
    </citation>
    <scope>NUCLEOTIDE SEQUENCE</scope>
    <source>
        <strain evidence="1">C57BL/6J</strain>
        <tissue evidence="1">Urinary bladder</tissue>
    </source>
</reference>
<gene>
    <name evidence="2" type="primary">Gm10935</name>
    <name evidence="2" type="synonym">Fcgbp</name>
</gene>
<dbReference type="MGI" id="MGI:3809041">
    <property type="gene designation" value="Gm10935"/>
</dbReference>
<evidence type="ECO:0000313" key="1">
    <source>
        <dbReference type="EMBL" id="BAC29134.1"/>
    </source>
</evidence>
<organism evidence="1">
    <name type="scientific">Mus musculus</name>
    <name type="common">Mouse</name>
    <dbReference type="NCBI Taxonomy" id="10090"/>
    <lineage>
        <taxon>Eukaryota</taxon>
        <taxon>Metazoa</taxon>
        <taxon>Chordata</taxon>
        <taxon>Craniata</taxon>
        <taxon>Vertebrata</taxon>
        <taxon>Euteleostomi</taxon>
        <taxon>Mammalia</taxon>
        <taxon>Eutheria</taxon>
        <taxon>Euarchontoglires</taxon>
        <taxon>Glires</taxon>
        <taxon>Rodentia</taxon>
        <taxon>Myomorpha</taxon>
        <taxon>Muroidea</taxon>
        <taxon>Muridae</taxon>
        <taxon>Murinae</taxon>
        <taxon>Mus</taxon>
        <taxon>Mus</taxon>
    </lineage>
</organism>
<protein>
    <submittedName>
        <fullName evidence="1">Uncharacterized protein</fullName>
    </submittedName>
</protein>
<dbReference type="EMBL" id="AK035639">
    <property type="protein sequence ID" value="BAC29134.1"/>
    <property type="molecule type" value="mRNA"/>
</dbReference>
<dbReference type="AlphaFoldDB" id="A0A5F3"/>
<reference evidence="1" key="7">
    <citation type="journal article" date="2005" name="Science">
        <title>The Transcriptional Landscape of the Mammalian Genome.</title>
        <authorList>
            <consortium name="The FANTOM Consortium"/>
            <consortium name="Riken Genome Exploration Research Group and Genome Science Group (Genome Network Project Core Group)"/>
        </authorList>
    </citation>
    <scope>NUCLEOTIDE SEQUENCE</scope>
    <source>
        <strain evidence="1">C57BL/6J</strain>
        <tissue evidence="1">Urinary bladder</tissue>
    </source>
</reference>